<reference evidence="5" key="1">
    <citation type="submission" date="2016-10" db="EMBL/GenBank/DDBJ databases">
        <authorList>
            <person name="Varghese N."/>
            <person name="Submissions S."/>
        </authorList>
    </citation>
    <scope>NUCLEOTIDE SEQUENCE [LARGE SCALE GENOMIC DNA]</scope>
    <source>
        <strain evidence="5">DSM 23313</strain>
    </source>
</reference>
<dbReference type="Proteomes" id="UP000243588">
    <property type="component" value="Unassembled WGS sequence"/>
</dbReference>
<dbReference type="InterPro" id="IPR000182">
    <property type="entry name" value="GNAT_dom"/>
</dbReference>
<dbReference type="InterPro" id="IPR050832">
    <property type="entry name" value="Bact_Acetyltransf"/>
</dbReference>
<dbReference type="AlphaFoldDB" id="A0A1G8D0H8"/>
<dbReference type="GO" id="GO:0005840">
    <property type="term" value="C:ribosome"/>
    <property type="evidence" value="ECO:0007669"/>
    <property type="project" value="UniProtKB-KW"/>
</dbReference>
<evidence type="ECO:0000259" key="3">
    <source>
        <dbReference type="PROSITE" id="PS51186"/>
    </source>
</evidence>
<feature type="domain" description="N-acetyltransferase" evidence="3">
    <location>
        <begin position="1"/>
        <end position="154"/>
    </location>
</feature>
<keyword evidence="4" id="KW-0687">Ribonucleoprotein</keyword>
<dbReference type="CDD" id="cd04301">
    <property type="entry name" value="NAT_SF"/>
    <property type="match status" value="1"/>
</dbReference>
<protein>
    <submittedName>
        <fullName evidence="4">Ribosomal protein S18 acetylase RimI</fullName>
    </submittedName>
</protein>
<keyword evidence="5" id="KW-1185">Reference proteome</keyword>
<dbReference type="STRING" id="702745.SAMN05421818_105101"/>
<name>A0A1G8D0H8_9FLAO</name>
<dbReference type="PROSITE" id="PS51186">
    <property type="entry name" value="GNAT"/>
    <property type="match status" value="1"/>
</dbReference>
<keyword evidence="2" id="KW-0012">Acyltransferase</keyword>
<accession>A0A1G8D0H8</accession>
<evidence type="ECO:0000313" key="4">
    <source>
        <dbReference type="EMBL" id="SDH51162.1"/>
    </source>
</evidence>
<keyword evidence="1" id="KW-0808">Transferase</keyword>
<dbReference type="InterPro" id="IPR016181">
    <property type="entry name" value="Acyl_CoA_acyltransferase"/>
</dbReference>
<dbReference type="SUPFAM" id="SSF55729">
    <property type="entry name" value="Acyl-CoA N-acyltransferases (Nat)"/>
    <property type="match status" value="1"/>
</dbReference>
<dbReference type="Pfam" id="PF00583">
    <property type="entry name" value="Acetyltransf_1"/>
    <property type="match status" value="1"/>
</dbReference>
<evidence type="ECO:0000313" key="5">
    <source>
        <dbReference type="Proteomes" id="UP000243588"/>
    </source>
</evidence>
<dbReference type="RefSeq" id="WP_245722940.1">
    <property type="nucleotide sequence ID" value="NZ_FNDQ01000005.1"/>
</dbReference>
<keyword evidence="4" id="KW-0689">Ribosomal protein</keyword>
<dbReference type="EMBL" id="FNDQ01000005">
    <property type="protein sequence ID" value="SDH51162.1"/>
    <property type="molecule type" value="Genomic_DNA"/>
</dbReference>
<evidence type="ECO:0000256" key="2">
    <source>
        <dbReference type="ARBA" id="ARBA00023315"/>
    </source>
</evidence>
<organism evidence="4 5">
    <name type="scientific">Myroides phaeus</name>
    <dbReference type="NCBI Taxonomy" id="702745"/>
    <lineage>
        <taxon>Bacteria</taxon>
        <taxon>Pseudomonadati</taxon>
        <taxon>Bacteroidota</taxon>
        <taxon>Flavobacteriia</taxon>
        <taxon>Flavobacteriales</taxon>
        <taxon>Flavobacteriaceae</taxon>
        <taxon>Myroides</taxon>
    </lineage>
</organism>
<dbReference type="PANTHER" id="PTHR43877">
    <property type="entry name" value="AMINOALKYLPHOSPHONATE N-ACETYLTRANSFERASE-RELATED-RELATED"/>
    <property type="match status" value="1"/>
</dbReference>
<proteinExistence type="predicted"/>
<dbReference type="GO" id="GO:0016747">
    <property type="term" value="F:acyltransferase activity, transferring groups other than amino-acyl groups"/>
    <property type="evidence" value="ECO:0007669"/>
    <property type="project" value="InterPro"/>
</dbReference>
<dbReference type="Gene3D" id="3.40.630.30">
    <property type="match status" value="1"/>
</dbReference>
<evidence type="ECO:0000256" key="1">
    <source>
        <dbReference type="ARBA" id="ARBA00022679"/>
    </source>
</evidence>
<sequence>MTIRNAVSADIPQLQLIYQQQFQALQAYQPDYFKADLPAIDFLQETIDADDCEFIIAEDKGIIIGMVALFIEETLPYECFVPHRYLNFADIYVVPSYRNQAIGRQLIAEVKRWAATKKVDYIELLVLKQNVQAYELYLREAFEPVHTVMRYTIK</sequence>
<gene>
    <name evidence="4" type="ORF">SAMN05421818_105101</name>
</gene>
<dbReference type="PANTHER" id="PTHR43877:SF2">
    <property type="entry name" value="AMINOALKYLPHOSPHONATE N-ACETYLTRANSFERASE-RELATED"/>
    <property type="match status" value="1"/>
</dbReference>